<dbReference type="SMART" id="SM00771">
    <property type="entry name" value="ZipA_C"/>
    <property type="match status" value="1"/>
</dbReference>
<comment type="similarity">
    <text evidence="8">Belongs to the ZipA family.</text>
</comment>
<comment type="caution">
    <text evidence="13">The sequence shown here is derived from an EMBL/GenBank/DDBJ whole genome shotgun (WGS) entry which is preliminary data.</text>
</comment>
<evidence type="ECO:0000256" key="11">
    <source>
        <dbReference type="SAM" id="Phobius"/>
    </source>
</evidence>
<keyword evidence="14" id="KW-1185">Reference proteome</keyword>
<evidence type="ECO:0000313" key="13">
    <source>
        <dbReference type="EMBL" id="ODN42251.1"/>
    </source>
</evidence>
<keyword evidence="3 8" id="KW-0132">Cell division</keyword>
<dbReference type="Gene3D" id="3.30.1400.10">
    <property type="entry name" value="ZipA, C-terminal FtsZ-binding domain"/>
    <property type="match status" value="1"/>
</dbReference>
<evidence type="ECO:0000256" key="2">
    <source>
        <dbReference type="ARBA" id="ARBA00022519"/>
    </source>
</evidence>
<keyword evidence="1 9" id="KW-1003">Cell membrane</keyword>
<evidence type="ECO:0000256" key="3">
    <source>
        <dbReference type="ARBA" id="ARBA00022618"/>
    </source>
</evidence>
<keyword evidence="4 9" id="KW-0812">Transmembrane</keyword>
<feature type="region of interest" description="Disordered" evidence="10">
    <location>
        <begin position="216"/>
        <end position="247"/>
    </location>
</feature>
<feature type="compositionally biased region" description="Polar residues" evidence="10">
    <location>
        <begin position="62"/>
        <end position="75"/>
    </location>
</feature>
<evidence type="ECO:0000259" key="12">
    <source>
        <dbReference type="SMART" id="SM00771"/>
    </source>
</evidence>
<comment type="subcellular location">
    <subcellularLocation>
        <location evidence="9">Cell inner membrane</location>
        <topology evidence="9">Single-pass type I membrane protein</topology>
    </subcellularLocation>
</comment>
<evidence type="ECO:0000313" key="14">
    <source>
        <dbReference type="Proteomes" id="UP000094329"/>
    </source>
</evidence>
<evidence type="ECO:0000256" key="7">
    <source>
        <dbReference type="ARBA" id="ARBA00023306"/>
    </source>
</evidence>
<dbReference type="PANTHER" id="PTHR38685">
    <property type="entry name" value="CELL DIVISION PROTEIN ZIPA"/>
    <property type="match status" value="1"/>
</dbReference>
<dbReference type="SUPFAM" id="SSF64383">
    <property type="entry name" value="Cell-division protein ZipA, C-terminal domain"/>
    <property type="match status" value="1"/>
</dbReference>
<dbReference type="InterPro" id="IPR036765">
    <property type="entry name" value="ZipA_FtsZ-bd_C_sf"/>
</dbReference>
<keyword evidence="5 11" id="KW-1133">Transmembrane helix</keyword>
<feature type="region of interest" description="Disordered" evidence="10">
    <location>
        <begin position="51"/>
        <end position="75"/>
    </location>
</feature>
<sequence>METFLKVLVLLVGILLVGIFVWEGLRRLKVWRIRKWGVKTLLQMSSGDTIAEHQNGTDESESLSTQENSATSGTQKEPVDTVLNLYIESKSSGFLAYSLFNLLEKSGLIFNEELNVFEAKNEQGEVDYYITSAVAPGVFDLKNTMTSIPAVSLFARPDLQTNPRISFFKLLEGTHKIASELGGRVLNMRREVLTEESVSADYLSVVETYSVGATVNKKEQGETEQVKDHQVGEHENHVEAKDQHVAS</sequence>
<keyword evidence="7 8" id="KW-0131">Cell cycle</keyword>
<organism evidence="13 14">
    <name type="scientific">Piscirickettsia litoralis</name>
    <dbReference type="NCBI Taxonomy" id="1891921"/>
    <lineage>
        <taxon>Bacteria</taxon>
        <taxon>Pseudomonadati</taxon>
        <taxon>Pseudomonadota</taxon>
        <taxon>Gammaproteobacteria</taxon>
        <taxon>Thiotrichales</taxon>
        <taxon>Piscirickettsiaceae</taxon>
        <taxon>Piscirickettsia</taxon>
    </lineage>
</organism>
<feature type="transmembrane region" description="Helical" evidence="11">
    <location>
        <begin position="6"/>
        <end position="25"/>
    </location>
</feature>
<keyword evidence="2 9" id="KW-0997">Cell inner membrane</keyword>
<name>A0ABX3A061_9GAMM</name>
<evidence type="ECO:0000256" key="6">
    <source>
        <dbReference type="ARBA" id="ARBA00023136"/>
    </source>
</evidence>
<dbReference type="RefSeq" id="WP_069312048.1">
    <property type="nucleotide sequence ID" value="NZ_MDTU01000001.1"/>
</dbReference>
<evidence type="ECO:0000256" key="8">
    <source>
        <dbReference type="RuleBase" id="RU003612"/>
    </source>
</evidence>
<dbReference type="InterPro" id="IPR011919">
    <property type="entry name" value="Cell_div_ZipA"/>
</dbReference>
<accession>A0ABX3A061</accession>
<feature type="domain" description="ZipA C-terminal FtsZ-binding" evidence="12">
    <location>
        <begin position="79"/>
        <end position="206"/>
    </location>
</feature>
<comment type="function">
    <text evidence="8">Essential cell division protein that stabilizes the FtsZ protofilaments by cross-linking them and that serves as a cytoplasmic membrane anchor for the Z ring. Also required for the recruitment to the septal ring of downstream cell division proteins.</text>
</comment>
<evidence type="ECO:0000256" key="10">
    <source>
        <dbReference type="SAM" id="MobiDB-lite"/>
    </source>
</evidence>
<proteinExistence type="inferred from homology"/>
<evidence type="ECO:0000256" key="9">
    <source>
        <dbReference type="RuleBase" id="RU003613"/>
    </source>
</evidence>
<evidence type="ECO:0000256" key="1">
    <source>
        <dbReference type="ARBA" id="ARBA00022475"/>
    </source>
</evidence>
<keyword evidence="6 9" id="KW-0472">Membrane</keyword>
<dbReference type="PANTHER" id="PTHR38685:SF1">
    <property type="entry name" value="CELL DIVISION PROTEIN ZIPA"/>
    <property type="match status" value="1"/>
</dbReference>
<reference evidence="13 14" key="1">
    <citation type="submission" date="2016-08" db="EMBL/GenBank/DDBJ databases">
        <title>Draft genome sequence of Candidatus Piscirickettsia litoralis, from seawater.</title>
        <authorList>
            <person name="Wan X."/>
            <person name="Lee A.J."/>
            <person name="Hou S."/>
            <person name="Donachie S.P."/>
        </authorList>
    </citation>
    <scope>NUCLEOTIDE SEQUENCE [LARGE SCALE GENOMIC DNA]</scope>
    <source>
        <strain evidence="13 14">Y2</strain>
    </source>
</reference>
<dbReference type="Pfam" id="PF04354">
    <property type="entry name" value="ZipA_C"/>
    <property type="match status" value="1"/>
</dbReference>
<dbReference type="Proteomes" id="UP000094329">
    <property type="component" value="Unassembled WGS sequence"/>
</dbReference>
<evidence type="ECO:0000256" key="5">
    <source>
        <dbReference type="ARBA" id="ARBA00022989"/>
    </source>
</evidence>
<protein>
    <recommendedName>
        <fullName evidence="8">Cell division protein ZipA</fullName>
    </recommendedName>
</protein>
<gene>
    <name evidence="13" type="ORF">BGC07_04000</name>
</gene>
<dbReference type="InterPro" id="IPR007449">
    <property type="entry name" value="ZipA_FtsZ-bd_C"/>
</dbReference>
<dbReference type="EMBL" id="MDTU01000001">
    <property type="protein sequence ID" value="ODN42251.1"/>
    <property type="molecule type" value="Genomic_DNA"/>
</dbReference>
<evidence type="ECO:0000256" key="4">
    <source>
        <dbReference type="ARBA" id="ARBA00022692"/>
    </source>
</evidence>
<dbReference type="GO" id="GO:0051301">
    <property type="term" value="P:cell division"/>
    <property type="evidence" value="ECO:0007669"/>
    <property type="project" value="UniProtKB-KW"/>
</dbReference>